<dbReference type="OMA" id="QQFYHTI"/>
<dbReference type="GeneID" id="14894095"/>
<feature type="non-terminal residue" evidence="3">
    <location>
        <position position="1"/>
    </location>
</feature>
<name>A0A0A1UGF1_ENTIV</name>
<keyword evidence="4" id="KW-1185">Reference proteome</keyword>
<proteinExistence type="predicted"/>
<feature type="domain" description="Vps53 N-terminal" evidence="2">
    <location>
        <begin position="24"/>
        <end position="357"/>
    </location>
</feature>
<evidence type="ECO:0000259" key="2">
    <source>
        <dbReference type="Pfam" id="PF04100"/>
    </source>
</evidence>
<dbReference type="InterPro" id="IPR039766">
    <property type="entry name" value="Vps53"/>
</dbReference>
<dbReference type="PANTHER" id="PTHR12820:SF0">
    <property type="entry name" value="VACUOLAR PROTEIN SORTING-ASSOCIATED PROTEIN 53 HOMOLOG"/>
    <property type="match status" value="1"/>
</dbReference>
<feature type="compositionally biased region" description="Basic and acidic residues" evidence="1">
    <location>
        <begin position="452"/>
        <end position="466"/>
    </location>
</feature>
<dbReference type="PANTHER" id="PTHR12820">
    <property type="entry name" value="VACUOLAR SORTING PROTEIN 53"/>
    <property type="match status" value="1"/>
</dbReference>
<dbReference type="GO" id="GO:0042147">
    <property type="term" value="P:retrograde transport, endosome to Golgi"/>
    <property type="evidence" value="ECO:0007669"/>
    <property type="project" value="InterPro"/>
</dbReference>
<accession>A0A0A1UGF1</accession>
<evidence type="ECO:0000313" key="3">
    <source>
        <dbReference type="EMBL" id="ELP94844.1"/>
    </source>
</evidence>
<dbReference type="InterPro" id="IPR007234">
    <property type="entry name" value="Vps53_N"/>
</dbReference>
<feature type="non-terminal residue" evidence="3">
    <location>
        <position position="816"/>
    </location>
</feature>
<feature type="region of interest" description="Disordered" evidence="1">
    <location>
        <begin position="1"/>
        <end position="20"/>
    </location>
</feature>
<dbReference type="VEuPathDB" id="AmoebaDB:EIN_247980"/>
<feature type="region of interest" description="Disordered" evidence="1">
    <location>
        <begin position="368"/>
        <end position="466"/>
    </location>
</feature>
<dbReference type="AlphaFoldDB" id="A0A0A1UGF1"/>
<dbReference type="EMBL" id="KB206169">
    <property type="protein sequence ID" value="ELP94844.1"/>
    <property type="molecule type" value="Genomic_DNA"/>
</dbReference>
<dbReference type="OrthoDB" id="27941at2759"/>
<evidence type="ECO:0000313" key="4">
    <source>
        <dbReference type="Proteomes" id="UP000014680"/>
    </source>
</evidence>
<dbReference type="Pfam" id="PF04100">
    <property type="entry name" value="Vps53_N"/>
    <property type="match status" value="1"/>
</dbReference>
<feature type="compositionally biased region" description="Polar residues" evidence="1">
    <location>
        <begin position="404"/>
        <end position="419"/>
    </location>
</feature>
<dbReference type="KEGG" id="eiv:EIN_247980"/>
<dbReference type="GO" id="GO:0005829">
    <property type="term" value="C:cytosol"/>
    <property type="evidence" value="ECO:0007669"/>
    <property type="project" value="GOC"/>
</dbReference>
<evidence type="ECO:0000256" key="1">
    <source>
        <dbReference type="SAM" id="MobiDB-lite"/>
    </source>
</evidence>
<sequence>MEKKKLPPTPPTKTHPTTSLDATNFDDIAFINQLLPEPNTKNFSKKFSEMTETYATTERELSQLVLQFFDKSVAVNTTIKQSAERLEELLSQTQDTMKRSVDSEHTILKVCDGMRKMGYAKRNLEDIIQVITHLNQLFNNLSKLDNLLRAKKYDDIILILQTTHLLLKMFEKFSGTENTISSAVERYDLFSGKVLDEAKRVIDQFEKKGMSQDQLVQFVTIVDSLNEKHISEFVVWMYNHLLVGYSNEFPLTGEFSGLENIDKRYVWFNKRLMGYEEMYGKIFPKRWRVGEELVLEFVSSTKVAFEKLLERLIVESKKAGGDSTNFTTKIVKALHVTIIFEQQLYKRVYHKEYRRKIDLFQPEKKNIQVNNNAGDGKGLPQQKLPVKKRASLKGSNPFDDESKSASGNPFSDHNSQTSCDAKIGEKAQPTNPFVGEASPKIGPNPFDDDLGDNSKDLKDSKSLKSSQEIKKDNVKLMKTDTTKDITTGGTGMEPGDAYADVVNPFDEDNSGKKVESTDEGDNTKFVVGALSRCFEPYMSGYVELEDKNLTTFVTNSLNEENFKEEAEDGVLSSCKDYIFYAKKCGERCIQITQGKPLLDVCAQIAEHAEQYARGISAKCKENDTIRRCCLAINTSDYLGGRLEQLLKGYTDMATVSCGEELEIFQFNIINRCVKPIIQQLVVVLLESVKSVVGEVVKMNWDISSESIDDEDDYVIKICEMINNQFGVIKANIFQNYYMRICHVTVSMIIDEMFETIFKCKKISVEGAQKMQMGYSQIKSSLQKLPMIEVQSCKETGKGEDVLSDTDYAMPVKKSFF</sequence>
<dbReference type="GO" id="GO:0000938">
    <property type="term" value="C:GARP complex"/>
    <property type="evidence" value="ECO:0007669"/>
    <property type="project" value="InterPro"/>
</dbReference>
<reference evidence="3 4" key="1">
    <citation type="submission" date="2012-10" db="EMBL/GenBank/DDBJ databases">
        <authorList>
            <person name="Zafar N."/>
            <person name="Inman J."/>
            <person name="Hall N."/>
            <person name="Lorenzi H."/>
            <person name="Caler E."/>
        </authorList>
    </citation>
    <scope>NUCLEOTIDE SEQUENCE [LARGE SCALE GENOMIC DNA]</scope>
    <source>
        <strain evidence="3 4">IP1</strain>
    </source>
</reference>
<gene>
    <name evidence="3" type="ORF">EIN_247980</name>
</gene>
<organism evidence="3 4">
    <name type="scientific">Entamoeba invadens IP1</name>
    <dbReference type="NCBI Taxonomy" id="370355"/>
    <lineage>
        <taxon>Eukaryota</taxon>
        <taxon>Amoebozoa</taxon>
        <taxon>Evosea</taxon>
        <taxon>Archamoebae</taxon>
        <taxon>Mastigamoebida</taxon>
        <taxon>Entamoebidae</taxon>
        <taxon>Entamoeba</taxon>
    </lineage>
</organism>
<dbReference type="RefSeq" id="XP_004261615.1">
    <property type="nucleotide sequence ID" value="XM_004261567.1"/>
</dbReference>
<dbReference type="Proteomes" id="UP000014680">
    <property type="component" value="Unassembled WGS sequence"/>
</dbReference>
<protein>
    <recommendedName>
        <fullName evidence="2">Vps53 N-terminal domain-containing protein</fullName>
    </recommendedName>
</protein>